<dbReference type="AlphaFoldDB" id="A0A1B6Q532"/>
<dbReference type="InParanoid" id="A0A1B6Q532"/>
<dbReference type="EMBL" id="CM000762">
    <property type="protein sequence ID" value="KXG33038.1"/>
    <property type="molecule type" value="Genomic_DNA"/>
</dbReference>
<reference evidence="2 3" key="1">
    <citation type="journal article" date="2009" name="Nature">
        <title>The Sorghum bicolor genome and the diversification of grasses.</title>
        <authorList>
            <person name="Paterson A.H."/>
            <person name="Bowers J.E."/>
            <person name="Bruggmann R."/>
            <person name="Dubchak I."/>
            <person name="Grimwood J."/>
            <person name="Gundlach H."/>
            <person name="Haberer G."/>
            <person name="Hellsten U."/>
            <person name="Mitros T."/>
            <person name="Poliakov A."/>
            <person name="Schmutz J."/>
            <person name="Spannagl M."/>
            <person name="Tang H."/>
            <person name="Wang X."/>
            <person name="Wicker T."/>
            <person name="Bharti A.K."/>
            <person name="Chapman J."/>
            <person name="Feltus F.A."/>
            <person name="Gowik U."/>
            <person name="Grigoriev I.V."/>
            <person name="Lyons E."/>
            <person name="Maher C.A."/>
            <person name="Martis M."/>
            <person name="Narechania A."/>
            <person name="Otillar R.P."/>
            <person name="Penning B.W."/>
            <person name="Salamov A.A."/>
            <person name="Wang Y."/>
            <person name="Zhang L."/>
            <person name="Carpita N.C."/>
            <person name="Freeling M."/>
            <person name="Gingle A.R."/>
            <person name="Hash C.T."/>
            <person name="Keller B."/>
            <person name="Klein P."/>
            <person name="Kresovich S."/>
            <person name="McCann M.C."/>
            <person name="Ming R."/>
            <person name="Peterson D.G."/>
            <person name="Mehboob-ur-Rahman"/>
            <person name="Ware D."/>
            <person name="Westhoff P."/>
            <person name="Mayer K.F."/>
            <person name="Messing J."/>
            <person name="Rokhsar D.S."/>
        </authorList>
    </citation>
    <scope>NUCLEOTIDE SEQUENCE [LARGE SCALE GENOMIC DNA]</scope>
    <source>
        <strain evidence="3">cv. BTx623</strain>
    </source>
</reference>
<reference evidence="3" key="2">
    <citation type="journal article" date="2018" name="Plant J.">
        <title>The Sorghum bicolor reference genome: improved assembly, gene annotations, a transcriptome atlas, and signatures of genome organization.</title>
        <authorList>
            <person name="McCormick R.F."/>
            <person name="Truong S.K."/>
            <person name="Sreedasyam A."/>
            <person name="Jenkins J."/>
            <person name="Shu S."/>
            <person name="Sims D."/>
            <person name="Kennedy M."/>
            <person name="Amirebrahimi M."/>
            <person name="Weers B.D."/>
            <person name="McKinley B."/>
            <person name="Mattison A."/>
            <person name="Morishige D.T."/>
            <person name="Grimwood J."/>
            <person name="Schmutz J."/>
            <person name="Mullet J.E."/>
        </authorList>
    </citation>
    <scope>NUCLEOTIDE SEQUENCE [LARGE SCALE GENOMIC DNA]</scope>
    <source>
        <strain evidence="3">cv. BTx623</strain>
    </source>
</reference>
<dbReference type="Proteomes" id="UP000000768">
    <property type="component" value="Chromosome 3"/>
</dbReference>
<evidence type="ECO:0000313" key="3">
    <source>
        <dbReference type="Proteomes" id="UP000000768"/>
    </source>
</evidence>
<feature type="compositionally biased region" description="Basic residues" evidence="1">
    <location>
        <begin position="1"/>
        <end position="12"/>
    </location>
</feature>
<organism evidence="2 3">
    <name type="scientific">Sorghum bicolor</name>
    <name type="common">Sorghum</name>
    <name type="synonym">Sorghum vulgare</name>
    <dbReference type="NCBI Taxonomy" id="4558"/>
    <lineage>
        <taxon>Eukaryota</taxon>
        <taxon>Viridiplantae</taxon>
        <taxon>Streptophyta</taxon>
        <taxon>Embryophyta</taxon>
        <taxon>Tracheophyta</taxon>
        <taxon>Spermatophyta</taxon>
        <taxon>Magnoliopsida</taxon>
        <taxon>Liliopsida</taxon>
        <taxon>Poales</taxon>
        <taxon>Poaceae</taxon>
        <taxon>PACMAD clade</taxon>
        <taxon>Panicoideae</taxon>
        <taxon>Andropogonodae</taxon>
        <taxon>Andropogoneae</taxon>
        <taxon>Sorghinae</taxon>
        <taxon>Sorghum</taxon>
    </lineage>
</organism>
<gene>
    <name evidence="2" type="ORF">SORBI_3003G244500</name>
</gene>
<feature type="region of interest" description="Disordered" evidence="1">
    <location>
        <begin position="1"/>
        <end position="89"/>
    </location>
</feature>
<evidence type="ECO:0000256" key="1">
    <source>
        <dbReference type="SAM" id="MobiDB-lite"/>
    </source>
</evidence>
<dbReference type="Gramene" id="KXG33038">
    <property type="protein sequence ID" value="KXG33038"/>
    <property type="gene ID" value="SORBI_3003G244500"/>
</dbReference>
<proteinExistence type="predicted"/>
<keyword evidence="3" id="KW-1185">Reference proteome</keyword>
<sequence>MRPARMRRRRRSGSGSQGFPRLGGGVSGSPSHRSPRALATVLRSPAGDTAYAPPCPLPPPLDHRRRPSPAARAARGRQAAGASSRCSTKAVAPLWERLCPIAKRCPSA</sequence>
<evidence type="ECO:0000313" key="2">
    <source>
        <dbReference type="EMBL" id="KXG33038.1"/>
    </source>
</evidence>
<accession>A0A1B6Q532</accession>
<name>A0A1B6Q532_SORBI</name>
<protein>
    <submittedName>
        <fullName evidence="2">Uncharacterized protein</fullName>
    </submittedName>
</protein>
<feature type="compositionally biased region" description="Low complexity" evidence="1">
    <location>
        <begin position="68"/>
        <end position="85"/>
    </location>
</feature>